<keyword evidence="2" id="KW-1185">Reference proteome</keyword>
<protein>
    <submittedName>
        <fullName evidence="1">Uncharacterized protein</fullName>
    </submittedName>
</protein>
<evidence type="ECO:0000313" key="1">
    <source>
        <dbReference type="EMBL" id="RAI95209.1"/>
    </source>
</evidence>
<accession>A0A327PSZ9</accession>
<dbReference type="Proteomes" id="UP000249610">
    <property type="component" value="Unassembled WGS sequence"/>
</dbReference>
<comment type="caution">
    <text evidence="1">The sequence shown here is derived from an EMBL/GenBank/DDBJ whole genome shotgun (WGS) entry which is preliminary data.</text>
</comment>
<evidence type="ECO:0000313" key="2">
    <source>
        <dbReference type="Proteomes" id="UP000249610"/>
    </source>
</evidence>
<name>A0A327PSZ9_9BACT</name>
<reference evidence="1 2" key="1">
    <citation type="submission" date="2018-06" db="EMBL/GenBank/DDBJ databases">
        <title>Genomic Encyclopedia of Archaeal and Bacterial Type Strains, Phase II (KMG-II): from individual species to whole genera.</title>
        <authorList>
            <person name="Goeker M."/>
        </authorList>
    </citation>
    <scope>NUCLEOTIDE SEQUENCE [LARGE SCALE GENOMIC DNA]</scope>
    <source>
        <strain evidence="1 2">DSM 23446</strain>
    </source>
</reference>
<organism evidence="1 2">
    <name type="scientific">Algoriphagus yeomjeoni</name>
    <dbReference type="NCBI Taxonomy" id="291403"/>
    <lineage>
        <taxon>Bacteria</taxon>
        <taxon>Pseudomonadati</taxon>
        <taxon>Bacteroidota</taxon>
        <taxon>Cytophagia</taxon>
        <taxon>Cytophagales</taxon>
        <taxon>Cyclobacteriaceae</taxon>
        <taxon>Algoriphagus</taxon>
    </lineage>
</organism>
<dbReference type="AlphaFoldDB" id="A0A327PSZ9"/>
<dbReference type="EMBL" id="QLLK01000001">
    <property type="protein sequence ID" value="RAI95209.1"/>
    <property type="molecule type" value="Genomic_DNA"/>
</dbReference>
<gene>
    <name evidence="1" type="ORF">LV83_00460</name>
</gene>
<proteinExistence type="predicted"/>
<sequence>MVNLNNWLYLRRMKATKRNSNLFQQRITVMLALLFCLFISSVEYVPENGESVKVEKQDKTTSNDQDQTFLNVAVDAVVPFVVHVSHSLLYLIQDIVRFDGSTFITESTSVFQPNQLVEILFERIISTKGP</sequence>